<dbReference type="Proteomes" id="UP000001307">
    <property type="component" value="Unassembled WGS sequence"/>
</dbReference>
<evidence type="ECO:0000313" key="1">
    <source>
        <dbReference type="EMBL" id="CBY14492.1"/>
    </source>
</evidence>
<dbReference type="InParanoid" id="E4XXW4"/>
<dbReference type="EMBL" id="FN653299">
    <property type="protein sequence ID" value="CBY14492.1"/>
    <property type="molecule type" value="Genomic_DNA"/>
</dbReference>
<name>E4XXW4_OIKDI</name>
<reference evidence="1" key="1">
    <citation type="journal article" date="2010" name="Science">
        <title>Plasticity of animal genome architecture unmasked by rapid evolution of a pelagic tunicate.</title>
        <authorList>
            <person name="Denoeud F."/>
            <person name="Henriet S."/>
            <person name="Mungpakdee S."/>
            <person name="Aury J.M."/>
            <person name="Da Silva C."/>
            <person name="Brinkmann H."/>
            <person name="Mikhaleva J."/>
            <person name="Olsen L.C."/>
            <person name="Jubin C."/>
            <person name="Canestro C."/>
            <person name="Bouquet J.M."/>
            <person name="Danks G."/>
            <person name="Poulain J."/>
            <person name="Campsteijn C."/>
            <person name="Adamski M."/>
            <person name="Cross I."/>
            <person name="Yadetie F."/>
            <person name="Muffato M."/>
            <person name="Louis A."/>
            <person name="Butcher S."/>
            <person name="Tsagkogeorga G."/>
            <person name="Konrad A."/>
            <person name="Singh S."/>
            <person name="Jensen M.F."/>
            <person name="Cong E.H."/>
            <person name="Eikeseth-Otteraa H."/>
            <person name="Noel B."/>
            <person name="Anthouard V."/>
            <person name="Porcel B.M."/>
            <person name="Kachouri-Lafond R."/>
            <person name="Nishino A."/>
            <person name="Ugolini M."/>
            <person name="Chourrout P."/>
            <person name="Nishida H."/>
            <person name="Aasland R."/>
            <person name="Huzurbazar S."/>
            <person name="Westhof E."/>
            <person name="Delsuc F."/>
            <person name="Lehrach H."/>
            <person name="Reinhardt R."/>
            <person name="Weissenbach J."/>
            <person name="Roy S.W."/>
            <person name="Artiguenave F."/>
            <person name="Postlethwait J.H."/>
            <person name="Manak J.R."/>
            <person name="Thompson E.M."/>
            <person name="Jaillon O."/>
            <person name="Du Pasquier L."/>
            <person name="Boudinot P."/>
            <person name="Liberles D.A."/>
            <person name="Volff J.N."/>
            <person name="Philippe H."/>
            <person name="Lenhard B."/>
            <person name="Roest Crollius H."/>
            <person name="Wincker P."/>
            <person name="Chourrout D."/>
        </authorList>
    </citation>
    <scope>NUCLEOTIDE SEQUENCE [LARGE SCALE GENOMIC DNA]</scope>
</reference>
<proteinExistence type="predicted"/>
<keyword evidence="2" id="KW-1185">Reference proteome</keyword>
<accession>E4XXW4</accession>
<gene>
    <name evidence="1" type="ORF">GSOID_T00007520001</name>
</gene>
<evidence type="ECO:0000313" key="2">
    <source>
        <dbReference type="Proteomes" id="UP000001307"/>
    </source>
</evidence>
<sequence length="149" mass="17117">MLGLTKPHLIDCVKEERIDEWKEKIIPEWFADESIRQSKEPGLLKTEKELSEGQYIGLSSKCYIMDGEGTIKKSTKGTSQKFQVTGADFMDCLLKRTIPIAKSIQLTKRKQTMVLRSVKKRALNSNYVKHEVQNDLITIKPLQKDGEYI</sequence>
<dbReference type="AlphaFoldDB" id="E4XXW4"/>
<dbReference type="OrthoDB" id="10572429at2759"/>
<organism evidence="1">
    <name type="scientific">Oikopleura dioica</name>
    <name type="common">Tunicate</name>
    <dbReference type="NCBI Taxonomy" id="34765"/>
    <lineage>
        <taxon>Eukaryota</taxon>
        <taxon>Metazoa</taxon>
        <taxon>Chordata</taxon>
        <taxon>Tunicata</taxon>
        <taxon>Appendicularia</taxon>
        <taxon>Copelata</taxon>
        <taxon>Oikopleuridae</taxon>
        <taxon>Oikopleura</taxon>
    </lineage>
</organism>
<protein>
    <submittedName>
        <fullName evidence="1">Uncharacterized protein</fullName>
    </submittedName>
</protein>